<keyword evidence="10" id="KW-1185">Reference proteome</keyword>
<feature type="transmembrane region" description="Helical" evidence="8">
    <location>
        <begin position="231"/>
        <end position="253"/>
    </location>
</feature>
<keyword evidence="6 8" id="KW-1133">Transmembrane helix</keyword>
<dbReference type="Proteomes" id="UP001139488">
    <property type="component" value="Unassembled WGS sequence"/>
</dbReference>
<reference evidence="9" key="1">
    <citation type="submission" date="2021-11" db="EMBL/GenBank/DDBJ databases">
        <title>Vibrio ZSDE26 sp. nov. and Vibrio ZSDZ34 sp. nov., isolated from coastal seawater in Qingdao.</title>
        <authorList>
            <person name="Zhang P."/>
        </authorList>
    </citation>
    <scope>NUCLEOTIDE SEQUENCE</scope>
    <source>
        <strain evidence="9">ZSDZ34</strain>
    </source>
</reference>
<dbReference type="PANTHER" id="PTHR30269">
    <property type="entry name" value="TRANSMEMBRANE PROTEIN YFCA"/>
    <property type="match status" value="1"/>
</dbReference>
<proteinExistence type="inferred from homology"/>
<dbReference type="Pfam" id="PF01925">
    <property type="entry name" value="TauE"/>
    <property type="match status" value="1"/>
</dbReference>
<dbReference type="InterPro" id="IPR052017">
    <property type="entry name" value="TSUP"/>
</dbReference>
<feature type="transmembrane region" description="Helical" evidence="8">
    <location>
        <begin position="110"/>
        <end position="132"/>
    </location>
</feature>
<evidence type="ECO:0000256" key="1">
    <source>
        <dbReference type="ARBA" id="ARBA00004651"/>
    </source>
</evidence>
<feature type="transmembrane region" description="Helical" evidence="8">
    <location>
        <begin position="84"/>
        <end position="103"/>
    </location>
</feature>
<feature type="transmembrane region" description="Helical" evidence="8">
    <location>
        <begin position="138"/>
        <end position="161"/>
    </location>
</feature>
<dbReference type="InterPro" id="IPR002781">
    <property type="entry name" value="TM_pro_TauE-like"/>
</dbReference>
<dbReference type="GO" id="GO:0005886">
    <property type="term" value="C:plasma membrane"/>
    <property type="evidence" value="ECO:0007669"/>
    <property type="project" value="UniProtKB-SubCell"/>
</dbReference>
<evidence type="ECO:0000313" key="9">
    <source>
        <dbReference type="EMBL" id="MCJ2376716.1"/>
    </source>
</evidence>
<protein>
    <recommendedName>
        <fullName evidence="8">Probable membrane transporter protein</fullName>
    </recommendedName>
</protein>
<sequence length="254" mass="27600">MDFLVLSADDARKDGLASEYILGLISFLTSLLAGVFGFGGGMLLIAILPIYLTPAAIIPVHGITQLASNASRMIFSWEHVQWNLLPKFLMGSLLGVVLSLLFLSSINTEFIPIAIGFYIILNIWSATFAKIMTRYESYYIIGFLQTGLGMFVGATGPLALSVLTKELKCKDEVVATSSVFMTISHLAKVPVFITIGFSLKSMSVTVLLMVIGAIIGSFVGTKLRNKIANKALIWVIKALLTLMAIRMIIMVIVN</sequence>
<keyword evidence="3" id="KW-0813">Transport</keyword>
<keyword evidence="7 8" id="KW-0472">Membrane</keyword>
<keyword evidence="5 8" id="KW-0812">Transmembrane</keyword>
<evidence type="ECO:0000256" key="8">
    <source>
        <dbReference type="RuleBase" id="RU363041"/>
    </source>
</evidence>
<evidence type="ECO:0000256" key="5">
    <source>
        <dbReference type="ARBA" id="ARBA00022692"/>
    </source>
</evidence>
<evidence type="ECO:0000256" key="6">
    <source>
        <dbReference type="ARBA" id="ARBA00022989"/>
    </source>
</evidence>
<feature type="transmembrane region" description="Helical" evidence="8">
    <location>
        <begin position="173"/>
        <end position="195"/>
    </location>
</feature>
<comment type="similarity">
    <text evidence="2 8">Belongs to the 4-toluene sulfonate uptake permease (TSUP) (TC 2.A.102) family.</text>
</comment>
<organism evidence="9 10">
    <name type="scientific">Vibrio gelatinilyticus</name>
    <dbReference type="NCBI Taxonomy" id="2893468"/>
    <lineage>
        <taxon>Bacteria</taxon>
        <taxon>Pseudomonadati</taxon>
        <taxon>Pseudomonadota</taxon>
        <taxon>Gammaproteobacteria</taxon>
        <taxon>Vibrionales</taxon>
        <taxon>Vibrionaceae</taxon>
        <taxon>Vibrio</taxon>
    </lineage>
</organism>
<evidence type="ECO:0000256" key="4">
    <source>
        <dbReference type="ARBA" id="ARBA00022475"/>
    </source>
</evidence>
<comment type="subcellular location">
    <subcellularLocation>
        <location evidence="1 8">Cell membrane</location>
        <topology evidence="1 8">Multi-pass membrane protein</topology>
    </subcellularLocation>
</comment>
<comment type="caution">
    <text evidence="9">The sequence shown here is derived from an EMBL/GenBank/DDBJ whole genome shotgun (WGS) entry which is preliminary data.</text>
</comment>
<accession>A0A9X1WAV9</accession>
<dbReference type="PANTHER" id="PTHR30269:SF37">
    <property type="entry name" value="MEMBRANE TRANSPORTER PROTEIN"/>
    <property type="match status" value="1"/>
</dbReference>
<feature type="transmembrane region" description="Helical" evidence="8">
    <location>
        <begin position="20"/>
        <end position="38"/>
    </location>
</feature>
<dbReference type="RefSeq" id="WP_244356515.1">
    <property type="nucleotide sequence ID" value="NZ_JAJNNZ010000004.1"/>
</dbReference>
<feature type="transmembrane region" description="Helical" evidence="8">
    <location>
        <begin position="43"/>
        <end position="64"/>
    </location>
</feature>
<dbReference type="EMBL" id="JAJNNZ010000004">
    <property type="protein sequence ID" value="MCJ2376716.1"/>
    <property type="molecule type" value="Genomic_DNA"/>
</dbReference>
<keyword evidence="4 8" id="KW-1003">Cell membrane</keyword>
<evidence type="ECO:0000256" key="7">
    <source>
        <dbReference type="ARBA" id="ARBA00023136"/>
    </source>
</evidence>
<gene>
    <name evidence="9" type="ORF">LNL84_07680</name>
</gene>
<evidence type="ECO:0000313" key="10">
    <source>
        <dbReference type="Proteomes" id="UP001139488"/>
    </source>
</evidence>
<evidence type="ECO:0000256" key="2">
    <source>
        <dbReference type="ARBA" id="ARBA00009142"/>
    </source>
</evidence>
<evidence type="ECO:0000256" key="3">
    <source>
        <dbReference type="ARBA" id="ARBA00022448"/>
    </source>
</evidence>
<dbReference type="AlphaFoldDB" id="A0A9X1WAV9"/>
<feature type="transmembrane region" description="Helical" evidence="8">
    <location>
        <begin position="201"/>
        <end position="219"/>
    </location>
</feature>
<name>A0A9X1WAV9_9VIBR</name>